<keyword evidence="1" id="KW-0732">Signal</keyword>
<evidence type="ECO:0000313" key="3">
    <source>
        <dbReference type="Proteomes" id="UP001064632"/>
    </source>
</evidence>
<dbReference type="Proteomes" id="UP001064632">
    <property type="component" value="Chromosome"/>
</dbReference>
<reference evidence="2" key="1">
    <citation type="submission" date="2022-09" db="EMBL/GenBank/DDBJ databases">
        <title>Tahibacter sp. nov., isolated from a fresh water.</title>
        <authorList>
            <person name="Baek J.H."/>
            <person name="Lee J.K."/>
            <person name="Kim J.M."/>
            <person name="Jeon C.O."/>
        </authorList>
    </citation>
    <scope>NUCLEOTIDE SEQUENCE</scope>
    <source>
        <strain evidence="2">W38</strain>
    </source>
</reference>
<accession>A0ABY6BGI9</accession>
<name>A0ABY6BGI9_9GAMM</name>
<protein>
    <submittedName>
        <fullName evidence="2">Uncharacterized protein</fullName>
    </submittedName>
</protein>
<dbReference type="EMBL" id="CP104694">
    <property type="protein sequence ID" value="UXI68955.1"/>
    <property type="molecule type" value="Genomic_DNA"/>
</dbReference>
<feature type="signal peptide" evidence="1">
    <location>
        <begin position="1"/>
        <end position="22"/>
    </location>
</feature>
<evidence type="ECO:0000313" key="2">
    <source>
        <dbReference type="EMBL" id="UXI68955.1"/>
    </source>
</evidence>
<feature type="chain" id="PRO_5046093722" evidence="1">
    <location>
        <begin position="23"/>
        <end position="410"/>
    </location>
</feature>
<sequence length="410" mass="42418">MKSLLSCALVTLACLVYPPLAAADSVVITADAFVVANSETFSIGSSSGEEARNRVASPVGGTAQNLHLIANMAPTPGAIVTACVRLNGVDTNLCATYTSTDFPGVRSNLVNTVSIARGDVITVHFTETGNQNSGANIRASFQIAPPTWTSDILFADGFEVPAPSHSAVITGEPFLVASGDTYSIGSTAGDEPRNRAVAPRAGTIQHLYLLPNLQPAAGSRIQACLRKNGIDTPLCASYVDADWPDPTVSTGSVNVAQGDVITVHFTETNGVNSGANVRASFDYAGPVNTGAIVITAEPYVPAASEIFSIGGSTGEEARNSAPAPRTGNLRNFYILPDQQPAAGSQLVACVRVNGVDTALCATYTPGTWPSPSGDNVTGVLVQQGDVITVRFREINGVNFGANTRASFTVD</sequence>
<proteinExistence type="predicted"/>
<gene>
    <name evidence="2" type="ORF">N4264_04690</name>
</gene>
<dbReference type="RefSeq" id="WP_261695914.1">
    <property type="nucleotide sequence ID" value="NZ_CP104694.1"/>
</dbReference>
<organism evidence="2 3">
    <name type="scientific">Tahibacter amnicola</name>
    <dbReference type="NCBI Taxonomy" id="2976241"/>
    <lineage>
        <taxon>Bacteria</taxon>
        <taxon>Pseudomonadati</taxon>
        <taxon>Pseudomonadota</taxon>
        <taxon>Gammaproteobacteria</taxon>
        <taxon>Lysobacterales</taxon>
        <taxon>Rhodanobacteraceae</taxon>
        <taxon>Tahibacter</taxon>
    </lineage>
</organism>
<keyword evidence="3" id="KW-1185">Reference proteome</keyword>
<evidence type="ECO:0000256" key="1">
    <source>
        <dbReference type="SAM" id="SignalP"/>
    </source>
</evidence>